<dbReference type="CDD" id="cd05152">
    <property type="entry name" value="MPH2"/>
    <property type="match status" value="1"/>
</dbReference>
<reference evidence="2 4" key="1">
    <citation type="journal article" date="2014" name="Genome Announc.">
        <title>Draft Genome Sequence of Bacillus alcalophilus AV1934, a Classic Alkaliphile Isolated from Human Feces in 1934.</title>
        <authorList>
            <person name="Attie O."/>
            <person name="Jayaprakash A."/>
            <person name="Shah H."/>
            <person name="Paulsen I.T."/>
            <person name="Morino M."/>
            <person name="Takahashi Y."/>
            <person name="Narumi I."/>
            <person name="Sachidanandam R."/>
            <person name="Satoh K."/>
            <person name="Ito M."/>
            <person name="Krulwich T.A."/>
        </authorList>
    </citation>
    <scope>NUCLEOTIDE SEQUENCE [LARGE SCALE GENOMIC DNA]</scope>
    <source>
        <strain evidence="2 4">AV1934</strain>
    </source>
</reference>
<dbReference type="InterPro" id="IPR011009">
    <property type="entry name" value="Kinase-like_dom_sf"/>
</dbReference>
<evidence type="ECO:0000313" key="4">
    <source>
        <dbReference type="Proteomes" id="UP000002754"/>
    </source>
</evidence>
<dbReference type="AlphaFoldDB" id="A0A094WGA6"/>
<dbReference type="Gene3D" id="3.90.1200.10">
    <property type="match status" value="1"/>
</dbReference>
<sequence>MTNTIPVHEIIKRAKQNGIELKEETIKINESGLDFQVALAESVTGEKWLLRIPRREDVFPKTKSEKIALDYIARHVSFEVPIWEVHTPELIAYKQLSGVPAATIDMEKKAYVYELDENNVPESYHQSLANCLAELHKLPLSETELPSEIIVQSPEQIRATMQERIQKVKEKFPISTELRSRWQSWIADDEMWPERTGMLHGDDHVGHMLINEEGAITGMIDWTEAQVADFSKDFLPHYMVFGEDALDKLLHYYKQAGGYTWPKMKEHIIELHSTYPIDIAEFAISSGLDEYKQMALEALGAVGSE</sequence>
<dbReference type="Pfam" id="PF01636">
    <property type="entry name" value="APH"/>
    <property type="match status" value="1"/>
</dbReference>
<dbReference type="InterPro" id="IPR002575">
    <property type="entry name" value="Aminoglycoside_PTrfase"/>
</dbReference>
<dbReference type="EMBL" id="ALPT02000101">
    <property type="protein sequence ID" value="KGA95811.1"/>
    <property type="molecule type" value="Genomic_DNA"/>
</dbReference>
<reference evidence="3 5" key="2">
    <citation type="submission" date="2014-01" db="EMBL/GenBank/DDBJ databases">
        <title>Draft genome sequencing of Bacillus alcalophilus CGMCC 1.3604.</title>
        <authorList>
            <person name="Yang J."/>
            <person name="Diao L."/>
            <person name="Yang S."/>
        </authorList>
    </citation>
    <scope>NUCLEOTIDE SEQUENCE [LARGE SCALE GENOMIC DNA]</scope>
    <source>
        <strain evidence="3 5">CGMCC 1.3604</strain>
    </source>
</reference>
<dbReference type="SUPFAM" id="SSF56112">
    <property type="entry name" value="Protein kinase-like (PK-like)"/>
    <property type="match status" value="1"/>
</dbReference>
<evidence type="ECO:0000313" key="3">
    <source>
        <dbReference type="EMBL" id="THG88948.1"/>
    </source>
</evidence>
<dbReference type="Proteomes" id="UP000297014">
    <property type="component" value="Unassembled WGS sequence"/>
</dbReference>
<dbReference type="PANTHER" id="PTHR21310:SF15">
    <property type="entry name" value="AMINOGLYCOSIDE PHOSPHOTRANSFERASE DOMAIN-CONTAINING PROTEIN"/>
    <property type="match status" value="1"/>
</dbReference>
<dbReference type="STRING" id="1218173.BALCAV_0220085"/>
<dbReference type="Proteomes" id="UP000002754">
    <property type="component" value="Unassembled WGS sequence"/>
</dbReference>
<dbReference type="Gene3D" id="3.30.200.20">
    <property type="entry name" value="Phosphorylase Kinase, domain 1"/>
    <property type="match status" value="1"/>
</dbReference>
<accession>A0A094WGA6</accession>
<dbReference type="GO" id="GO:0016740">
    <property type="term" value="F:transferase activity"/>
    <property type="evidence" value="ECO:0007669"/>
    <property type="project" value="UniProtKB-KW"/>
</dbReference>
<evidence type="ECO:0000313" key="5">
    <source>
        <dbReference type="Proteomes" id="UP000297014"/>
    </source>
</evidence>
<dbReference type="OrthoDB" id="3806873at2"/>
<organism evidence="2 4">
    <name type="scientific">Alkalihalobacillus alcalophilus ATCC 27647 = CGMCC 1.3604</name>
    <dbReference type="NCBI Taxonomy" id="1218173"/>
    <lineage>
        <taxon>Bacteria</taxon>
        <taxon>Bacillati</taxon>
        <taxon>Bacillota</taxon>
        <taxon>Bacilli</taxon>
        <taxon>Bacillales</taxon>
        <taxon>Bacillaceae</taxon>
        <taxon>Alkalihalobacillus</taxon>
    </lineage>
</organism>
<proteinExistence type="predicted"/>
<evidence type="ECO:0000313" key="2">
    <source>
        <dbReference type="EMBL" id="KGA95811.1"/>
    </source>
</evidence>
<gene>
    <name evidence="3" type="ORF">AJ85_20380</name>
    <name evidence="2" type="ORF">BALCAV_0220085</name>
</gene>
<protein>
    <submittedName>
        <fullName evidence="2">Macrolide 2'-phosphotransferase</fullName>
    </submittedName>
</protein>
<dbReference type="PANTHER" id="PTHR21310">
    <property type="entry name" value="AMINOGLYCOSIDE PHOSPHOTRANSFERASE-RELATED-RELATED"/>
    <property type="match status" value="1"/>
</dbReference>
<feature type="domain" description="Aminoglycoside phosphotransferase" evidence="1">
    <location>
        <begin position="25"/>
        <end position="267"/>
    </location>
</feature>
<dbReference type="EMBL" id="JALP01000284">
    <property type="protein sequence ID" value="THG88948.1"/>
    <property type="molecule type" value="Genomic_DNA"/>
</dbReference>
<dbReference type="RefSeq" id="WP_003321332.1">
    <property type="nucleotide sequence ID" value="NZ_ALPT02000101.1"/>
</dbReference>
<keyword evidence="4" id="KW-1185">Reference proteome</keyword>
<evidence type="ECO:0000259" key="1">
    <source>
        <dbReference type="Pfam" id="PF01636"/>
    </source>
</evidence>
<dbReference type="eggNOG" id="COG3173">
    <property type="taxonomic scope" value="Bacteria"/>
</dbReference>
<keyword evidence="2" id="KW-0808">Transferase</keyword>
<name>A0A094WGA6_ALKAL</name>
<comment type="caution">
    <text evidence="2">The sequence shown here is derived from an EMBL/GenBank/DDBJ whole genome shotgun (WGS) entry which is preliminary data.</text>
</comment>
<dbReference type="InterPro" id="IPR051678">
    <property type="entry name" value="AGP_Transferase"/>
</dbReference>